<dbReference type="EMBL" id="QANS01000003">
    <property type="protein sequence ID" value="PTU31293.1"/>
    <property type="molecule type" value="Genomic_DNA"/>
</dbReference>
<feature type="chain" id="PRO_5015779983" description="Cytochrome c domain-containing protein" evidence="1">
    <location>
        <begin position="20"/>
        <end position="811"/>
    </location>
</feature>
<organism evidence="2 3">
    <name type="scientific">Stenotrophobium rhamnosiphilum</name>
    <dbReference type="NCBI Taxonomy" id="2029166"/>
    <lineage>
        <taxon>Bacteria</taxon>
        <taxon>Pseudomonadati</taxon>
        <taxon>Pseudomonadota</taxon>
        <taxon>Gammaproteobacteria</taxon>
        <taxon>Nevskiales</taxon>
        <taxon>Nevskiaceae</taxon>
        <taxon>Stenotrophobium</taxon>
    </lineage>
</organism>
<sequence>MFKKLALTMLLCAPLVAAAADSKTTNKTAPAPAAPVAVNDQIWPEAGKYPVPAAPYSATLRSISLEDLLQRDLLPMGVYKGTPQLAAKREWLDQNYYATLAARKVWHQGTGPSTHEFQGPITWDVVPIPQPAPPPCDKPQPTGYDAESCRYVNSLFKDVKDPAKAKALREQVRKGRDVWFKGTFGNQDEPYLHFSRTVPNGKADIWYPWLDTRERKTRFTKYGVINDPDCTEGDASTNWWDKCADPHSSGVLGYRKYFADPTKDSTGKVVFDPASSPYQADELKKNKRFIIGHPCVQCHVSFDPTNPPADPNSPKWENINALIGNQHINQPTMFFQGAPADSLARMALQAGRRGTIDTSLVANDFQNNPGTQNNIMDFHNRRVFTEMMKDPITGEIKPGRTQHVLKGGEDTVGDHLALIRVYVNIGMCTEECWAPNFPEPGALFGDKTSQRPFRIKQCAKDCDAWNYADAKMDDLAAFLVTGGPTYLMRAKDVDGTPGTQMIDTALVPKGRKIFARECAGCHSSLVAPENVRNDKAALERFYAGHVFGKEDYWQIEFSEAERNSPEFQAKYMGKDKSGKLRPKQFAEKDVFGQDWLGSDELTAFNIIGTNSCRALHDNHSQGHIFEEFSSEDYKKRASPGVVPQVINRMIPGLGGMKVGERKIEGGPGYLRNISLLSVWATAPFLHNNAIGEVTFLKDGKTLDASVRGRVKQFEIAYDELMMSDNPNDKPHRPQKITVTDRDFKLAPREDGQGPIKLPVAKGTPLANFTSSNPHSPLFMKCDDQVENKGHQFGISLSKDDKMALREFLKMM</sequence>
<dbReference type="Proteomes" id="UP000244248">
    <property type="component" value="Unassembled WGS sequence"/>
</dbReference>
<proteinExistence type="predicted"/>
<evidence type="ECO:0000256" key="1">
    <source>
        <dbReference type="SAM" id="SignalP"/>
    </source>
</evidence>
<name>A0A2T5MFD0_9GAMM</name>
<accession>A0A2T5MFD0</accession>
<gene>
    <name evidence="2" type="ORF">CJD38_08055</name>
</gene>
<dbReference type="InterPro" id="IPR036909">
    <property type="entry name" value="Cyt_c-like_dom_sf"/>
</dbReference>
<dbReference type="GO" id="GO:0009055">
    <property type="term" value="F:electron transfer activity"/>
    <property type="evidence" value="ECO:0007669"/>
    <property type="project" value="InterPro"/>
</dbReference>
<evidence type="ECO:0000313" key="2">
    <source>
        <dbReference type="EMBL" id="PTU31293.1"/>
    </source>
</evidence>
<reference evidence="2 3" key="1">
    <citation type="submission" date="2018-04" db="EMBL/GenBank/DDBJ databases">
        <title>Novel species isolated from glacier.</title>
        <authorList>
            <person name="Liu Q."/>
            <person name="Xin Y.-H."/>
        </authorList>
    </citation>
    <scope>NUCLEOTIDE SEQUENCE [LARGE SCALE GENOMIC DNA]</scope>
    <source>
        <strain evidence="2 3">GT1R17</strain>
    </source>
</reference>
<evidence type="ECO:0008006" key="4">
    <source>
        <dbReference type="Google" id="ProtNLM"/>
    </source>
</evidence>
<dbReference type="SUPFAM" id="SSF46626">
    <property type="entry name" value="Cytochrome c"/>
    <property type="match status" value="1"/>
</dbReference>
<keyword evidence="3" id="KW-1185">Reference proteome</keyword>
<evidence type="ECO:0000313" key="3">
    <source>
        <dbReference type="Proteomes" id="UP000244248"/>
    </source>
</evidence>
<dbReference type="GO" id="GO:0020037">
    <property type="term" value="F:heme binding"/>
    <property type="evidence" value="ECO:0007669"/>
    <property type="project" value="InterPro"/>
</dbReference>
<dbReference type="RefSeq" id="WP_107939836.1">
    <property type="nucleotide sequence ID" value="NZ_QANS01000003.1"/>
</dbReference>
<feature type="signal peptide" evidence="1">
    <location>
        <begin position="1"/>
        <end position="19"/>
    </location>
</feature>
<comment type="caution">
    <text evidence="2">The sequence shown here is derived from an EMBL/GenBank/DDBJ whole genome shotgun (WGS) entry which is preliminary data.</text>
</comment>
<dbReference type="AlphaFoldDB" id="A0A2T5MFD0"/>
<protein>
    <recommendedName>
        <fullName evidence="4">Cytochrome c domain-containing protein</fullName>
    </recommendedName>
</protein>
<dbReference type="OrthoDB" id="9805202at2"/>
<keyword evidence="1" id="KW-0732">Signal</keyword>